<dbReference type="PANTHER" id="PTHR24320">
    <property type="entry name" value="RETINOL DEHYDROGENASE"/>
    <property type="match status" value="1"/>
</dbReference>
<gene>
    <name evidence="3" type="ORF">M5K25_008060</name>
</gene>
<evidence type="ECO:0000313" key="3">
    <source>
        <dbReference type="EMBL" id="KAL0921032.1"/>
    </source>
</evidence>
<dbReference type="InterPro" id="IPR002347">
    <property type="entry name" value="SDR_fam"/>
</dbReference>
<dbReference type="Pfam" id="PF00106">
    <property type="entry name" value="adh_short"/>
    <property type="match status" value="1"/>
</dbReference>
<proteinExistence type="inferred from homology"/>
<dbReference type="GO" id="GO:0016491">
    <property type="term" value="F:oxidoreductase activity"/>
    <property type="evidence" value="ECO:0007669"/>
    <property type="project" value="UniProtKB-KW"/>
</dbReference>
<dbReference type="AlphaFoldDB" id="A0ABD0V7H1"/>
<sequence>MAPDPRLLLRQTQPCRPLPTTHAAKTALSSLLRSRFRRRRSQASHLHYYRGDFGLGVGSCAGLSWRGLSCCSCRILFCIKKVFRLYKTDEAKRKVAGRCAESLHKTIQEIKLEHGDAQLKAFQVDLSSLQSIMKFETSFKQWLLDSDLHPSVQLLINNAGILATSARLTVDGYDQMIQTNYISAVVLTCLLLPLIKNSPSPSRIVNVTSFTHRCASNLKLDRKKFSLMEISKKYPFASIYEYSKLCLLLFSYELHRQLHAENPSSKVSVIPVDPGVVQTNILREVPLCLSQLAFRVLSFLQVLQSPEVGVSSIIDAALAPSNVSGEYFFGGKGRRMSSSSLSYNAKVSAELWLNTSIIQEQINLLRSPIS</sequence>
<dbReference type="Proteomes" id="UP001552299">
    <property type="component" value="Unassembled WGS sequence"/>
</dbReference>
<keyword evidence="4" id="KW-1185">Reference proteome</keyword>
<organism evidence="3 4">
    <name type="scientific">Dendrobium thyrsiflorum</name>
    <name type="common">Pinecone-like raceme dendrobium</name>
    <name type="synonym">Orchid</name>
    <dbReference type="NCBI Taxonomy" id="117978"/>
    <lineage>
        <taxon>Eukaryota</taxon>
        <taxon>Viridiplantae</taxon>
        <taxon>Streptophyta</taxon>
        <taxon>Embryophyta</taxon>
        <taxon>Tracheophyta</taxon>
        <taxon>Spermatophyta</taxon>
        <taxon>Magnoliopsida</taxon>
        <taxon>Liliopsida</taxon>
        <taxon>Asparagales</taxon>
        <taxon>Orchidaceae</taxon>
        <taxon>Epidendroideae</taxon>
        <taxon>Malaxideae</taxon>
        <taxon>Dendrobiinae</taxon>
        <taxon>Dendrobium</taxon>
    </lineage>
</organism>
<accession>A0ABD0V7H1</accession>
<evidence type="ECO:0000256" key="2">
    <source>
        <dbReference type="ARBA" id="ARBA00023002"/>
    </source>
</evidence>
<dbReference type="SUPFAM" id="SSF51735">
    <property type="entry name" value="NAD(P)-binding Rossmann-fold domains"/>
    <property type="match status" value="1"/>
</dbReference>
<reference evidence="3 4" key="1">
    <citation type="journal article" date="2024" name="Plant Biotechnol. J.">
        <title>Dendrobium thyrsiflorum genome and its molecular insights into genes involved in important horticultural traits.</title>
        <authorList>
            <person name="Chen B."/>
            <person name="Wang J.Y."/>
            <person name="Zheng P.J."/>
            <person name="Li K.L."/>
            <person name="Liang Y.M."/>
            <person name="Chen X.F."/>
            <person name="Zhang C."/>
            <person name="Zhao X."/>
            <person name="He X."/>
            <person name="Zhang G.Q."/>
            <person name="Liu Z.J."/>
            <person name="Xu Q."/>
        </authorList>
    </citation>
    <scope>NUCLEOTIDE SEQUENCE [LARGE SCALE GENOMIC DNA]</scope>
    <source>
        <strain evidence="3">GZMU011</strain>
    </source>
</reference>
<keyword evidence="2" id="KW-0560">Oxidoreductase</keyword>
<dbReference type="PANTHER" id="PTHR24320:SF227">
    <property type="entry name" value="RETINOL DEHYDROGENASE 11"/>
    <property type="match status" value="1"/>
</dbReference>
<evidence type="ECO:0000256" key="1">
    <source>
        <dbReference type="ARBA" id="ARBA00006484"/>
    </source>
</evidence>
<dbReference type="EMBL" id="JANQDX010000007">
    <property type="protein sequence ID" value="KAL0921032.1"/>
    <property type="molecule type" value="Genomic_DNA"/>
</dbReference>
<comment type="similarity">
    <text evidence="1">Belongs to the short-chain dehydrogenases/reductases (SDR) family.</text>
</comment>
<comment type="caution">
    <text evidence="3">The sequence shown here is derived from an EMBL/GenBank/DDBJ whole genome shotgun (WGS) entry which is preliminary data.</text>
</comment>
<protein>
    <submittedName>
        <fullName evidence="3">Uncharacterized protein</fullName>
    </submittedName>
</protein>
<dbReference type="InterPro" id="IPR036291">
    <property type="entry name" value="NAD(P)-bd_dom_sf"/>
</dbReference>
<dbReference type="Gene3D" id="3.40.50.720">
    <property type="entry name" value="NAD(P)-binding Rossmann-like Domain"/>
    <property type="match status" value="1"/>
</dbReference>
<name>A0ABD0V7H1_DENTH</name>
<evidence type="ECO:0000313" key="4">
    <source>
        <dbReference type="Proteomes" id="UP001552299"/>
    </source>
</evidence>